<dbReference type="Proteomes" id="UP001580430">
    <property type="component" value="Unassembled WGS sequence"/>
</dbReference>
<dbReference type="InterPro" id="IPR036291">
    <property type="entry name" value="NAD(P)-bd_dom_sf"/>
</dbReference>
<evidence type="ECO:0000256" key="1">
    <source>
        <dbReference type="ARBA" id="ARBA00006484"/>
    </source>
</evidence>
<gene>
    <name evidence="4" type="ORF">ACE5LO_18700</name>
</gene>
<sequence length="283" mass="30957">MTKTVFITGCSTGLGKTTARKFADEGWNVVATMRKPDQSLAAEYPERIFVTELDVTNLTSIEAAIAAGVARFGRIDTVVNNAGVSIVSIFEATPMDVIRGIFETNVFGVMNVMRAITPYFRGQGGGAIVNISSSVGFAATPLLSVYVASKHAIEGLTESLSYELESQNISVKLVEPGAIRTTSFTSNTMSASQDMSIPASYQSYFDHMMNAMMNYPFENADEKQVAEQVYGAACDESDRLRYLAGPDAEEMAELRFAQSEEKYLTTMRELMGQAAWRNNQDQD</sequence>
<dbReference type="PRINTS" id="PR00080">
    <property type="entry name" value="SDRFAMILY"/>
</dbReference>
<organism evidence="4 5">
    <name type="scientific">Paenibacillus medicaginis</name>
    <dbReference type="NCBI Taxonomy" id="1470560"/>
    <lineage>
        <taxon>Bacteria</taxon>
        <taxon>Bacillati</taxon>
        <taxon>Bacillota</taxon>
        <taxon>Bacilli</taxon>
        <taxon>Bacillales</taxon>
        <taxon>Paenibacillaceae</taxon>
        <taxon>Paenibacillus</taxon>
    </lineage>
</organism>
<dbReference type="SUPFAM" id="SSF51735">
    <property type="entry name" value="NAD(P)-binding Rossmann-fold domains"/>
    <property type="match status" value="1"/>
</dbReference>
<dbReference type="PANTHER" id="PTHR43976">
    <property type="entry name" value="SHORT CHAIN DEHYDROGENASE"/>
    <property type="match status" value="1"/>
</dbReference>
<accession>A0ABV5C800</accession>
<dbReference type="Gene3D" id="3.40.50.720">
    <property type="entry name" value="NAD(P)-binding Rossmann-like Domain"/>
    <property type="match status" value="1"/>
</dbReference>
<dbReference type="PROSITE" id="PS00061">
    <property type="entry name" value="ADH_SHORT"/>
    <property type="match status" value="1"/>
</dbReference>
<evidence type="ECO:0000256" key="2">
    <source>
        <dbReference type="ARBA" id="ARBA00023002"/>
    </source>
</evidence>
<evidence type="ECO:0000313" key="5">
    <source>
        <dbReference type="Proteomes" id="UP001580430"/>
    </source>
</evidence>
<name>A0ABV5C800_9BACL</name>
<dbReference type="EC" id="1.1.-.-" evidence="4"/>
<dbReference type="PANTHER" id="PTHR43976:SF16">
    <property type="entry name" value="SHORT-CHAIN DEHYDROGENASE_REDUCTASE FAMILY PROTEIN"/>
    <property type="match status" value="1"/>
</dbReference>
<comment type="similarity">
    <text evidence="1 3">Belongs to the short-chain dehydrogenases/reductases (SDR) family.</text>
</comment>
<proteinExistence type="inferred from homology"/>
<dbReference type="GO" id="GO:0016491">
    <property type="term" value="F:oxidoreductase activity"/>
    <property type="evidence" value="ECO:0007669"/>
    <property type="project" value="UniProtKB-KW"/>
</dbReference>
<dbReference type="InterPro" id="IPR020904">
    <property type="entry name" value="Sc_DH/Rdtase_CS"/>
</dbReference>
<dbReference type="PRINTS" id="PR00081">
    <property type="entry name" value="GDHRDH"/>
</dbReference>
<dbReference type="EMBL" id="JBHIRY010000020">
    <property type="protein sequence ID" value="MFB5762417.1"/>
    <property type="molecule type" value="Genomic_DNA"/>
</dbReference>
<dbReference type="InterPro" id="IPR002347">
    <property type="entry name" value="SDR_fam"/>
</dbReference>
<reference evidence="4 5" key="1">
    <citation type="submission" date="2024-09" db="EMBL/GenBank/DDBJ databases">
        <title>Paenibacillus zeirhizospherea sp. nov., isolated from surface of the maize (Zea mays) roots in a horticulture field, Hungary.</title>
        <authorList>
            <person name="Marton D."/>
            <person name="Farkas M."/>
            <person name="Bedics A."/>
            <person name="Toth E."/>
            <person name="Tancsics A."/>
            <person name="Boka K."/>
            <person name="Marati G."/>
            <person name="Kriszt B."/>
            <person name="Cserhati M."/>
        </authorList>
    </citation>
    <scope>NUCLEOTIDE SEQUENCE [LARGE SCALE GENOMIC DNA]</scope>
    <source>
        <strain evidence="4 5">JCM 18446</strain>
    </source>
</reference>
<dbReference type="Pfam" id="PF00106">
    <property type="entry name" value="adh_short"/>
    <property type="match status" value="1"/>
</dbReference>
<comment type="caution">
    <text evidence="4">The sequence shown here is derived from an EMBL/GenBank/DDBJ whole genome shotgun (WGS) entry which is preliminary data.</text>
</comment>
<dbReference type="RefSeq" id="WP_375521518.1">
    <property type="nucleotide sequence ID" value="NZ_JBHIRY010000020.1"/>
</dbReference>
<evidence type="ECO:0000313" key="4">
    <source>
        <dbReference type="EMBL" id="MFB5762417.1"/>
    </source>
</evidence>
<keyword evidence="5" id="KW-1185">Reference proteome</keyword>
<keyword evidence="2 4" id="KW-0560">Oxidoreductase</keyword>
<dbReference type="InterPro" id="IPR051911">
    <property type="entry name" value="SDR_oxidoreductase"/>
</dbReference>
<dbReference type="CDD" id="cd05374">
    <property type="entry name" value="17beta-HSD-like_SDR_c"/>
    <property type="match status" value="1"/>
</dbReference>
<evidence type="ECO:0000256" key="3">
    <source>
        <dbReference type="RuleBase" id="RU000363"/>
    </source>
</evidence>
<protein>
    <submittedName>
        <fullName evidence="4">SDR family oxidoreductase</fullName>
        <ecNumber evidence="4">1.1.-.-</ecNumber>
    </submittedName>
</protein>